<organism evidence="1 2">
    <name type="scientific">Ceratodon purpureus</name>
    <name type="common">Fire moss</name>
    <name type="synonym">Dicranum purpureum</name>
    <dbReference type="NCBI Taxonomy" id="3225"/>
    <lineage>
        <taxon>Eukaryota</taxon>
        <taxon>Viridiplantae</taxon>
        <taxon>Streptophyta</taxon>
        <taxon>Embryophyta</taxon>
        <taxon>Bryophyta</taxon>
        <taxon>Bryophytina</taxon>
        <taxon>Bryopsida</taxon>
        <taxon>Dicranidae</taxon>
        <taxon>Pseudoditrichales</taxon>
        <taxon>Ditrichaceae</taxon>
        <taxon>Ceratodon</taxon>
    </lineage>
</organism>
<dbReference type="AlphaFoldDB" id="A0A8T0I9N4"/>
<accession>A0A8T0I9N4</accession>
<sequence length="76" mass="8612">MTFSSEIQEPGIGCGRHPQWPRLRRAFTCMQRRVLPRGSPVRSLETGSDQVPTTAMSFDVVLARRVMALRAWALIK</sequence>
<evidence type="ECO:0000313" key="1">
    <source>
        <dbReference type="EMBL" id="KAG0580082.1"/>
    </source>
</evidence>
<dbReference type="EMBL" id="CM026424">
    <property type="protein sequence ID" value="KAG0580082.1"/>
    <property type="molecule type" value="Genomic_DNA"/>
</dbReference>
<protein>
    <submittedName>
        <fullName evidence="1">Uncharacterized protein</fullName>
    </submittedName>
</protein>
<proteinExistence type="predicted"/>
<comment type="caution">
    <text evidence="1">The sequence shown here is derived from an EMBL/GenBank/DDBJ whole genome shotgun (WGS) entry which is preliminary data.</text>
</comment>
<dbReference type="Proteomes" id="UP000822688">
    <property type="component" value="Chromosome 4"/>
</dbReference>
<keyword evidence="2" id="KW-1185">Reference proteome</keyword>
<name>A0A8T0I9N4_CERPU</name>
<gene>
    <name evidence="1" type="ORF">KC19_4G145500</name>
</gene>
<reference evidence="1" key="1">
    <citation type="submission" date="2020-06" db="EMBL/GenBank/DDBJ databases">
        <title>WGS assembly of Ceratodon purpureus strain R40.</title>
        <authorList>
            <person name="Carey S.B."/>
            <person name="Jenkins J."/>
            <person name="Shu S."/>
            <person name="Lovell J.T."/>
            <person name="Sreedasyam A."/>
            <person name="Maumus F."/>
            <person name="Tiley G.P."/>
            <person name="Fernandez-Pozo N."/>
            <person name="Barry K."/>
            <person name="Chen C."/>
            <person name="Wang M."/>
            <person name="Lipzen A."/>
            <person name="Daum C."/>
            <person name="Saski C.A."/>
            <person name="Payton A.C."/>
            <person name="Mcbreen J.C."/>
            <person name="Conrad R.E."/>
            <person name="Kollar L.M."/>
            <person name="Olsson S."/>
            <person name="Huttunen S."/>
            <person name="Landis J.B."/>
            <person name="Wickett N.J."/>
            <person name="Johnson M.G."/>
            <person name="Rensing S.A."/>
            <person name="Grimwood J."/>
            <person name="Schmutz J."/>
            <person name="Mcdaniel S.F."/>
        </authorList>
    </citation>
    <scope>NUCLEOTIDE SEQUENCE</scope>
    <source>
        <strain evidence="1">R40</strain>
    </source>
</reference>
<evidence type="ECO:0000313" key="2">
    <source>
        <dbReference type="Proteomes" id="UP000822688"/>
    </source>
</evidence>